<evidence type="ECO:0000259" key="1">
    <source>
        <dbReference type="Pfam" id="PF00561"/>
    </source>
</evidence>
<dbReference type="InterPro" id="IPR000073">
    <property type="entry name" value="AB_hydrolase_1"/>
</dbReference>
<reference evidence="2" key="1">
    <citation type="submission" date="2022-10" db="EMBL/GenBank/DDBJ databases">
        <title>Vagococcus sp. isolated from poultry meat.</title>
        <authorList>
            <person name="Johansson P."/>
            <person name="Bjorkroth J."/>
        </authorList>
    </citation>
    <scope>NUCLEOTIDE SEQUENCE</scope>
    <source>
        <strain evidence="2">STAA11</strain>
    </source>
</reference>
<dbReference type="AlphaFoldDB" id="A0AAF0CUE5"/>
<dbReference type="KEGG" id="vie:OL234_08845"/>
<evidence type="ECO:0000313" key="3">
    <source>
        <dbReference type="Proteomes" id="UP001179647"/>
    </source>
</evidence>
<feature type="domain" description="AB hydrolase-1" evidence="1">
    <location>
        <begin position="63"/>
        <end position="177"/>
    </location>
</feature>
<keyword evidence="2" id="KW-0378">Hydrolase</keyword>
<dbReference type="RefSeq" id="WP_275468864.1">
    <property type="nucleotide sequence ID" value="NZ_CP110232.1"/>
</dbReference>
<dbReference type="InterPro" id="IPR050266">
    <property type="entry name" value="AB_hydrolase_sf"/>
</dbReference>
<proteinExistence type="predicted"/>
<dbReference type="Gene3D" id="3.40.50.1820">
    <property type="entry name" value="alpha/beta hydrolase"/>
    <property type="match status" value="1"/>
</dbReference>
<keyword evidence="3" id="KW-1185">Reference proteome</keyword>
<dbReference type="PANTHER" id="PTHR43798:SF33">
    <property type="entry name" value="HYDROLASE, PUTATIVE (AFU_ORTHOLOGUE AFUA_2G14860)-RELATED"/>
    <property type="match status" value="1"/>
</dbReference>
<dbReference type="EMBL" id="CP110232">
    <property type="protein sequence ID" value="WEG73062.1"/>
    <property type="molecule type" value="Genomic_DNA"/>
</dbReference>
<dbReference type="SUPFAM" id="SSF53474">
    <property type="entry name" value="alpha/beta-Hydrolases"/>
    <property type="match status" value="1"/>
</dbReference>
<dbReference type="GO" id="GO:0016787">
    <property type="term" value="F:hydrolase activity"/>
    <property type="evidence" value="ECO:0007669"/>
    <property type="project" value="UniProtKB-KW"/>
</dbReference>
<accession>A0AAF0CUE5</accession>
<name>A0AAF0CUE5_9ENTE</name>
<dbReference type="Pfam" id="PF00561">
    <property type="entry name" value="Abhydrolase_1"/>
    <property type="match status" value="1"/>
</dbReference>
<protein>
    <submittedName>
        <fullName evidence="2">Alpha/beta hydrolase</fullName>
    </submittedName>
</protein>
<evidence type="ECO:0000313" key="2">
    <source>
        <dbReference type="EMBL" id="WEG73062.1"/>
    </source>
</evidence>
<gene>
    <name evidence="2" type="ORF">OL234_08845</name>
</gene>
<dbReference type="Proteomes" id="UP001179647">
    <property type="component" value="Chromosome"/>
</dbReference>
<dbReference type="PANTHER" id="PTHR43798">
    <property type="entry name" value="MONOACYLGLYCEROL LIPASE"/>
    <property type="match status" value="1"/>
</dbReference>
<dbReference type="GO" id="GO:0016020">
    <property type="term" value="C:membrane"/>
    <property type="evidence" value="ECO:0007669"/>
    <property type="project" value="TreeGrafter"/>
</dbReference>
<organism evidence="2 3">
    <name type="scientific">Vagococcus intermedius</name>
    <dbReference type="NCBI Taxonomy" id="2991418"/>
    <lineage>
        <taxon>Bacteria</taxon>
        <taxon>Bacillati</taxon>
        <taxon>Bacillota</taxon>
        <taxon>Bacilli</taxon>
        <taxon>Lactobacillales</taxon>
        <taxon>Enterococcaceae</taxon>
        <taxon>Vagococcus</taxon>
    </lineage>
</organism>
<dbReference type="InterPro" id="IPR029058">
    <property type="entry name" value="AB_hydrolase_fold"/>
</dbReference>
<sequence length="304" mass="34413">MLRGILTTLISVSLIIGIGLFTTTVVHQVSLKREAPKVLDYGRKLALFDGEINVIDEGQGRETILLLPGQGTASPYLDFKPLINQLKKDYRVVTMEPFGYGLSSQTKRQRSVSNYVEEIQAVVRQLNLKHYKLMGHSIAGLYAINYAQIYPKEMTGFIGIDSSTPEQPWPGIDMGVFDFLKEAGVFRAFIKMNPETAIGVEKSDPNFEQTRLLTMKNMSSRNMAEELQELSHSFPDSRGLRYPKDMPVLLFVADNDNSMPHWLEMHQDQLKGLKKGKLVQLKGAHYLHHTQTPTISKEIKKFLD</sequence>